<feature type="transmembrane region" description="Helical" evidence="7">
    <location>
        <begin position="85"/>
        <end position="106"/>
    </location>
</feature>
<feature type="transmembrane region" description="Helical" evidence="7">
    <location>
        <begin position="198"/>
        <end position="215"/>
    </location>
</feature>
<dbReference type="PANTHER" id="PTHR34368:SF1">
    <property type="entry name" value="OS01G0962200 PROTEIN"/>
    <property type="match status" value="1"/>
</dbReference>
<comment type="subcellular location">
    <subcellularLocation>
        <location evidence="1">Membrane</location>
        <topology evidence="1">Multi-pass membrane protein</topology>
    </subcellularLocation>
</comment>
<feature type="transmembrane region" description="Helical" evidence="7">
    <location>
        <begin position="55"/>
        <end position="73"/>
    </location>
</feature>
<evidence type="ECO:0000256" key="7">
    <source>
        <dbReference type="SAM" id="Phobius"/>
    </source>
</evidence>
<accession>A0A6N0HYG8</accession>
<protein>
    <submittedName>
        <fullName evidence="8">Ceramidase domain-containing protein</fullName>
    </submittedName>
</protein>
<evidence type="ECO:0000256" key="2">
    <source>
        <dbReference type="ARBA" id="ARBA00022692"/>
    </source>
</evidence>
<keyword evidence="6" id="KW-0862">Zinc</keyword>
<evidence type="ECO:0000256" key="5">
    <source>
        <dbReference type="ARBA" id="ARBA00023136"/>
    </source>
</evidence>
<proteinExistence type="predicted"/>
<dbReference type="InterPro" id="IPR008901">
    <property type="entry name" value="ACER"/>
</dbReference>
<keyword evidence="5 7" id="KW-0472">Membrane</keyword>
<evidence type="ECO:0000313" key="9">
    <source>
        <dbReference type="Proteomes" id="UP000509658"/>
    </source>
</evidence>
<keyword evidence="4 7" id="KW-1133">Transmembrane helix</keyword>
<keyword evidence="6" id="KW-0479">Metal-binding</keyword>
<name>A0A6N0HYG8_9GAMM</name>
<feature type="binding site" evidence="6">
    <location>
        <position position="235"/>
    </location>
    <ligand>
        <name>Zn(2+)</name>
        <dbReference type="ChEBI" id="CHEBI:29105"/>
        <note>catalytic</note>
    </ligand>
</feature>
<sequence length="256" mass="28662">MKGSREKLGAVLIAVAGLLGVIVLFAQGAIPQDTAYHDFKDQRTIMGVPNFWNVLSNLPFLIVGAIGFYKVTISDRLKIIINFRIAYGLLFAGTALVSLGSGYYHLWPNNETLVWDRLPMTFAFMALFSIVISEYIFVDLGRRLFVPLVIVGVASVAYWHVTELRGEGDLRFYALVQFFPMLAIPIILLTFRSMFTTASGYWWLFVAYLAAKLLEHFDGEVYSLLGFISGHSLKHVAAALGVYVLMVSYQRRIGAE</sequence>
<feature type="binding site" evidence="6">
    <location>
        <position position="231"/>
    </location>
    <ligand>
        <name>Zn(2+)</name>
        <dbReference type="ChEBI" id="CHEBI:29105"/>
        <note>catalytic</note>
    </ligand>
</feature>
<feature type="transmembrane region" description="Helical" evidence="7">
    <location>
        <begin position="173"/>
        <end position="191"/>
    </location>
</feature>
<dbReference type="GO" id="GO:0016811">
    <property type="term" value="F:hydrolase activity, acting on carbon-nitrogen (but not peptide) bonds, in linear amides"/>
    <property type="evidence" value="ECO:0007669"/>
    <property type="project" value="InterPro"/>
</dbReference>
<evidence type="ECO:0000256" key="4">
    <source>
        <dbReference type="ARBA" id="ARBA00022989"/>
    </source>
</evidence>
<dbReference type="RefSeq" id="WP_078483361.1">
    <property type="nucleotide sequence ID" value="NZ_CP054491.1"/>
</dbReference>
<keyword evidence="3" id="KW-0378">Hydrolase</keyword>
<feature type="transmembrane region" description="Helical" evidence="7">
    <location>
        <begin position="118"/>
        <end position="137"/>
    </location>
</feature>
<organism evidence="8 9">
    <name type="scientific">Candidatus Reidiella endopervernicosa</name>
    <dbReference type="NCBI Taxonomy" id="2738883"/>
    <lineage>
        <taxon>Bacteria</taxon>
        <taxon>Pseudomonadati</taxon>
        <taxon>Pseudomonadota</taxon>
        <taxon>Gammaproteobacteria</taxon>
        <taxon>Candidatus Reidiella</taxon>
    </lineage>
</organism>
<dbReference type="KEGG" id="rev:HUE57_14830"/>
<comment type="cofactor">
    <cofactor evidence="6">
        <name>Zn(2+)</name>
        <dbReference type="ChEBI" id="CHEBI:29105"/>
    </cofactor>
</comment>
<dbReference type="AlphaFoldDB" id="A0A6N0HYG8"/>
<dbReference type="Pfam" id="PF05875">
    <property type="entry name" value="Ceramidase"/>
    <property type="match status" value="1"/>
</dbReference>
<evidence type="ECO:0000256" key="3">
    <source>
        <dbReference type="ARBA" id="ARBA00022801"/>
    </source>
</evidence>
<evidence type="ECO:0000313" key="8">
    <source>
        <dbReference type="EMBL" id="QKQ27413.1"/>
    </source>
</evidence>
<dbReference type="Proteomes" id="UP000509658">
    <property type="component" value="Chromosome"/>
</dbReference>
<feature type="binding site" evidence="6">
    <location>
        <position position="105"/>
    </location>
    <ligand>
        <name>Zn(2+)</name>
        <dbReference type="ChEBI" id="CHEBI:29105"/>
        <note>catalytic</note>
    </ligand>
</feature>
<feature type="transmembrane region" description="Helical" evidence="7">
    <location>
        <begin position="144"/>
        <end position="161"/>
    </location>
</feature>
<feature type="transmembrane region" description="Helical" evidence="7">
    <location>
        <begin position="221"/>
        <end position="246"/>
    </location>
</feature>
<dbReference type="GO" id="GO:0046872">
    <property type="term" value="F:metal ion binding"/>
    <property type="evidence" value="ECO:0007669"/>
    <property type="project" value="UniProtKB-KW"/>
</dbReference>
<dbReference type="GO" id="GO:0006672">
    <property type="term" value="P:ceramide metabolic process"/>
    <property type="evidence" value="ECO:0007669"/>
    <property type="project" value="InterPro"/>
</dbReference>
<evidence type="ECO:0000256" key="1">
    <source>
        <dbReference type="ARBA" id="ARBA00004141"/>
    </source>
</evidence>
<reference evidence="8 9" key="1">
    <citation type="submission" date="2020-05" db="EMBL/GenBank/DDBJ databases">
        <title>Horizontal transmission and recombination maintain forever young bacterial symbiont genomes.</title>
        <authorList>
            <person name="Russell S.L."/>
            <person name="Pepper-Tunick E."/>
            <person name="Svedberg J."/>
            <person name="Byrne A."/>
            <person name="Ruelas Castillo J."/>
            <person name="Vollmers C."/>
            <person name="Beinart R.A."/>
            <person name="Corbett-Detig R."/>
        </authorList>
    </citation>
    <scope>NUCLEOTIDE SEQUENCE [LARGE SCALE GENOMIC DNA]</scope>
    <source>
        <strain evidence="8">Santa_Monica_outfall</strain>
    </source>
</reference>
<dbReference type="EMBL" id="CP054491">
    <property type="protein sequence ID" value="QKQ27413.1"/>
    <property type="molecule type" value="Genomic_DNA"/>
</dbReference>
<gene>
    <name evidence="8" type="ORF">HUE57_14830</name>
</gene>
<evidence type="ECO:0000256" key="6">
    <source>
        <dbReference type="PIRSR" id="PIRSR608901-2"/>
    </source>
</evidence>
<dbReference type="PANTHER" id="PTHR34368">
    <property type="entry name" value="OS01G0962200 PROTEIN"/>
    <property type="match status" value="1"/>
</dbReference>
<dbReference type="GO" id="GO:0016020">
    <property type="term" value="C:membrane"/>
    <property type="evidence" value="ECO:0007669"/>
    <property type="project" value="UniProtKB-SubCell"/>
</dbReference>
<keyword evidence="2 7" id="KW-0812">Transmembrane</keyword>
<keyword evidence="9" id="KW-1185">Reference proteome</keyword>